<reference evidence="10" key="2">
    <citation type="submission" date="2021-04" db="EMBL/GenBank/DDBJ databases">
        <authorList>
            <person name="Gilroy R."/>
        </authorList>
    </citation>
    <scope>NUCLEOTIDE SEQUENCE</scope>
    <source>
        <strain evidence="10">ChiSxjej5B17-1746</strain>
    </source>
</reference>
<feature type="domain" description="Cation efflux protein transmembrane" evidence="8">
    <location>
        <begin position="21"/>
        <end position="224"/>
    </location>
</feature>
<dbReference type="InterPro" id="IPR036837">
    <property type="entry name" value="Cation_efflux_CTD_sf"/>
</dbReference>
<evidence type="ECO:0000256" key="3">
    <source>
        <dbReference type="ARBA" id="ARBA00022448"/>
    </source>
</evidence>
<feature type="domain" description="Cation efflux protein cytoplasmic" evidence="9">
    <location>
        <begin position="241"/>
        <end position="303"/>
    </location>
</feature>
<feature type="transmembrane region" description="Helical" evidence="7">
    <location>
        <begin position="88"/>
        <end position="107"/>
    </location>
</feature>
<keyword evidence="3" id="KW-0813">Transport</keyword>
<dbReference type="InterPro" id="IPR027469">
    <property type="entry name" value="Cation_efflux_TMD_sf"/>
</dbReference>
<feature type="transmembrane region" description="Helical" evidence="7">
    <location>
        <begin position="192"/>
        <end position="213"/>
    </location>
</feature>
<comment type="similarity">
    <text evidence="2">Belongs to the cation diffusion facilitator (CDF) transporter (TC 2.A.4) family.</text>
</comment>
<feature type="non-terminal residue" evidence="10">
    <location>
        <position position="473"/>
    </location>
</feature>
<evidence type="ECO:0000256" key="1">
    <source>
        <dbReference type="ARBA" id="ARBA00004141"/>
    </source>
</evidence>
<dbReference type="InterPro" id="IPR050291">
    <property type="entry name" value="CDF_Transporter"/>
</dbReference>
<evidence type="ECO:0000256" key="4">
    <source>
        <dbReference type="ARBA" id="ARBA00022692"/>
    </source>
</evidence>
<dbReference type="InterPro" id="IPR027470">
    <property type="entry name" value="Cation_efflux_CTD"/>
</dbReference>
<keyword evidence="5 7" id="KW-1133">Transmembrane helix</keyword>
<dbReference type="AlphaFoldDB" id="A0A9D1U8Q8"/>
<feature type="domain" description="Cation efflux protein cytoplasmic" evidence="9">
    <location>
        <begin position="402"/>
        <end position="473"/>
    </location>
</feature>
<reference evidence="10" key="1">
    <citation type="journal article" date="2021" name="PeerJ">
        <title>Extensive microbial diversity within the chicken gut microbiome revealed by metagenomics and culture.</title>
        <authorList>
            <person name="Gilroy R."/>
            <person name="Ravi A."/>
            <person name="Getino M."/>
            <person name="Pursley I."/>
            <person name="Horton D.L."/>
            <person name="Alikhan N.F."/>
            <person name="Baker D."/>
            <person name="Gharbi K."/>
            <person name="Hall N."/>
            <person name="Watson M."/>
            <person name="Adriaenssens E.M."/>
            <person name="Foster-Nyarko E."/>
            <person name="Jarju S."/>
            <person name="Secka A."/>
            <person name="Antonio M."/>
            <person name="Oren A."/>
            <person name="Chaudhuri R.R."/>
            <person name="La Ragione R."/>
            <person name="Hildebrand F."/>
            <person name="Pallen M.J."/>
        </authorList>
    </citation>
    <scope>NUCLEOTIDE SEQUENCE</scope>
    <source>
        <strain evidence="10">ChiSxjej5B17-1746</strain>
    </source>
</reference>
<dbReference type="PANTHER" id="PTHR43840">
    <property type="entry name" value="MITOCHONDRIAL METAL TRANSPORTER 1-RELATED"/>
    <property type="match status" value="1"/>
</dbReference>
<dbReference type="PANTHER" id="PTHR43840:SF15">
    <property type="entry name" value="MITOCHONDRIAL METAL TRANSPORTER 1-RELATED"/>
    <property type="match status" value="1"/>
</dbReference>
<feature type="transmembrane region" description="Helical" evidence="7">
    <location>
        <begin position="119"/>
        <end position="136"/>
    </location>
</feature>
<dbReference type="NCBIfam" id="TIGR01297">
    <property type="entry name" value="CDF"/>
    <property type="match status" value="1"/>
</dbReference>
<dbReference type="EMBL" id="DXGI01000262">
    <property type="protein sequence ID" value="HIW78869.1"/>
    <property type="molecule type" value="Genomic_DNA"/>
</dbReference>
<evidence type="ECO:0000313" key="11">
    <source>
        <dbReference type="Proteomes" id="UP000824264"/>
    </source>
</evidence>
<dbReference type="Pfam" id="PF01545">
    <property type="entry name" value="Cation_efflux"/>
    <property type="match status" value="1"/>
</dbReference>
<gene>
    <name evidence="10" type="ORF">H9874_06970</name>
</gene>
<protein>
    <submittedName>
        <fullName evidence="10">Cation-efflux pump</fullName>
    </submittedName>
</protein>
<feature type="transmembrane region" description="Helical" evidence="7">
    <location>
        <begin position="157"/>
        <end position="180"/>
    </location>
</feature>
<dbReference type="InterPro" id="IPR058533">
    <property type="entry name" value="Cation_efflux_TM"/>
</dbReference>
<dbReference type="Proteomes" id="UP000824264">
    <property type="component" value="Unassembled WGS sequence"/>
</dbReference>
<dbReference type="GO" id="GO:0008324">
    <property type="term" value="F:monoatomic cation transmembrane transporter activity"/>
    <property type="evidence" value="ECO:0007669"/>
    <property type="project" value="InterPro"/>
</dbReference>
<keyword evidence="6 7" id="KW-0472">Membrane</keyword>
<feature type="transmembrane region" description="Helical" evidence="7">
    <location>
        <begin position="48"/>
        <end position="68"/>
    </location>
</feature>
<proteinExistence type="inferred from homology"/>
<organism evidence="10 11">
    <name type="scientific">Candidatus Bilophila faecipullorum</name>
    <dbReference type="NCBI Taxonomy" id="2838482"/>
    <lineage>
        <taxon>Bacteria</taxon>
        <taxon>Pseudomonadati</taxon>
        <taxon>Thermodesulfobacteriota</taxon>
        <taxon>Desulfovibrionia</taxon>
        <taxon>Desulfovibrionales</taxon>
        <taxon>Desulfovibrionaceae</taxon>
        <taxon>Bilophila</taxon>
    </lineage>
</organism>
<comment type="subcellular location">
    <subcellularLocation>
        <location evidence="1">Membrane</location>
        <topology evidence="1">Multi-pass membrane protein</topology>
    </subcellularLocation>
</comment>
<dbReference type="Gene3D" id="3.30.70.1350">
    <property type="entry name" value="Cation efflux protein, cytoplasmic domain"/>
    <property type="match status" value="3"/>
</dbReference>
<dbReference type="Gene3D" id="1.20.1510.10">
    <property type="entry name" value="Cation efflux protein transmembrane domain"/>
    <property type="match status" value="1"/>
</dbReference>
<accession>A0A9D1U8Q8</accession>
<dbReference type="Pfam" id="PF16916">
    <property type="entry name" value="ZT_dimer"/>
    <property type="match status" value="3"/>
</dbReference>
<comment type="caution">
    <text evidence="10">The sequence shown here is derived from an EMBL/GenBank/DDBJ whole genome shotgun (WGS) entry which is preliminary data.</text>
</comment>
<keyword evidence="4 7" id="KW-0812">Transmembrane</keyword>
<evidence type="ECO:0000256" key="2">
    <source>
        <dbReference type="ARBA" id="ARBA00008114"/>
    </source>
</evidence>
<sequence>MASDIPHSDANAEKNHAALSSLCWALFLTVIKLVAGLATNSLGILSEALHSSLDLVAAGITFFAVRVAARPADKTHPYGYGKIENLSALAETVLLLVTCGWIVHEAVNRLFFNAPEISPSWWGVGIILVSLLVDVNRAAMLRRVARKHKSQALEADALHFTTDIWSSGVVLAGLLCVQLSEFLPPASPFRPILHMADALAALAVSGIVVVVGIRLSRRAVTLLLDGGGREHGEALEQALARQLPLCRVRRLRVRESGADVFMDITVEAPATLRLDAAHDVSCVVEDIAHEIVPAADVTVHVEPAQEETENMLQLVRTVATAHNLSVHNLILSEQEEGLLVFLHVEAAPDTTLREAHEQVHLFEKALGKRLGTARIETHIEPEDRCPAAQNVPFDADLHYVRAAVDSILPEFPMISNVHDLRLTHMGGTPLVSFHCILDGDLSVAVAHDIATDMERRLRTCAPKLDRILIHTDP</sequence>
<evidence type="ECO:0000256" key="7">
    <source>
        <dbReference type="SAM" id="Phobius"/>
    </source>
</evidence>
<feature type="domain" description="Cation efflux protein cytoplasmic" evidence="9">
    <location>
        <begin position="321"/>
        <end position="382"/>
    </location>
</feature>
<evidence type="ECO:0000256" key="6">
    <source>
        <dbReference type="ARBA" id="ARBA00023136"/>
    </source>
</evidence>
<evidence type="ECO:0000256" key="5">
    <source>
        <dbReference type="ARBA" id="ARBA00022989"/>
    </source>
</evidence>
<evidence type="ECO:0000259" key="8">
    <source>
        <dbReference type="Pfam" id="PF01545"/>
    </source>
</evidence>
<feature type="transmembrane region" description="Helical" evidence="7">
    <location>
        <begin position="21"/>
        <end position="42"/>
    </location>
</feature>
<dbReference type="SUPFAM" id="SSF161111">
    <property type="entry name" value="Cation efflux protein transmembrane domain-like"/>
    <property type="match status" value="1"/>
</dbReference>
<evidence type="ECO:0000259" key="9">
    <source>
        <dbReference type="Pfam" id="PF16916"/>
    </source>
</evidence>
<name>A0A9D1U8Q8_9BACT</name>
<evidence type="ECO:0000313" key="10">
    <source>
        <dbReference type="EMBL" id="HIW78869.1"/>
    </source>
</evidence>
<dbReference type="GO" id="GO:0016020">
    <property type="term" value="C:membrane"/>
    <property type="evidence" value="ECO:0007669"/>
    <property type="project" value="UniProtKB-SubCell"/>
</dbReference>
<dbReference type="SUPFAM" id="SSF160240">
    <property type="entry name" value="Cation efflux protein cytoplasmic domain-like"/>
    <property type="match status" value="3"/>
</dbReference>
<dbReference type="InterPro" id="IPR002524">
    <property type="entry name" value="Cation_efflux"/>
</dbReference>